<feature type="region of interest" description="Disordered" evidence="10">
    <location>
        <begin position="1"/>
        <end position="134"/>
    </location>
</feature>
<keyword evidence="6" id="KW-0805">Transcription regulation</keyword>
<keyword evidence="14" id="KW-0238">DNA-binding</keyword>
<dbReference type="Gene3D" id="2.40.50.40">
    <property type="match status" value="2"/>
</dbReference>
<feature type="compositionally biased region" description="Basic residues" evidence="10">
    <location>
        <begin position="90"/>
        <end position="100"/>
    </location>
</feature>
<dbReference type="PROSITE" id="PS51192">
    <property type="entry name" value="HELICASE_ATP_BIND_1"/>
    <property type="match status" value="1"/>
</dbReference>
<dbReference type="GO" id="GO:0003677">
    <property type="term" value="F:DNA binding"/>
    <property type="evidence" value="ECO:0007669"/>
    <property type="project" value="UniProtKB-KW"/>
</dbReference>
<dbReference type="PROSITE" id="PS51194">
    <property type="entry name" value="HELICASE_CTER"/>
    <property type="match status" value="1"/>
</dbReference>
<feature type="domain" description="Helicase C-terminal" evidence="13">
    <location>
        <begin position="733"/>
        <end position="888"/>
    </location>
</feature>
<evidence type="ECO:0000256" key="5">
    <source>
        <dbReference type="ARBA" id="ARBA00022840"/>
    </source>
</evidence>
<dbReference type="SMART" id="SM00487">
    <property type="entry name" value="DEXDc"/>
    <property type="match status" value="1"/>
</dbReference>
<protein>
    <submittedName>
        <fullName evidence="14">Chromodomain-helicase-DNA-binding protein 7</fullName>
        <ecNumber evidence="14">3.6.4.12</ecNumber>
    </submittedName>
</protein>
<feature type="region of interest" description="Disordered" evidence="10">
    <location>
        <begin position="1029"/>
        <end position="1059"/>
    </location>
</feature>
<feature type="region of interest" description="Disordered" evidence="10">
    <location>
        <begin position="2058"/>
        <end position="2103"/>
    </location>
</feature>
<comment type="caution">
    <text evidence="14">The sequence shown here is derived from an EMBL/GenBank/DDBJ whole genome shotgun (WGS) entry which is preliminary data.</text>
</comment>
<proteinExistence type="predicted"/>
<keyword evidence="8" id="KW-0539">Nucleus</keyword>
<evidence type="ECO:0000256" key="8">
    <source>
        <dbReference type="ARBA" id="ARBA00023242"/>
    </source>
</evidence>
<evidence type="ECO:0000256" key="9">
    <source>
        <dbReference type="SAM" id="Coils"/>
    </source>
</evidence>
<accession>A0A1Z5KJW4</accession>
<dbReference type="SMART" id="SM00490">
    <property type="entry name" value="HELICc"/>
    <property type="match status" value="1"/>
</dbReference>
<keyword evidence="7" id="KW-0804">Transcription</keyword>
<dbReference type="OrthoDB" id="5857104at2759"/>
<keyword evidence="3" id="KW-0547">Nucleotide-binding</keyword>
<evidence type="ECO:0000256" key="7">
    <source>
        <dbReference type="ARBA" id="ARBA00023163"/>
    </source>
</evidence>
<evidence type="ECO:0000259" key="13">
    <source>
        <dbReference type="PROSITE" id="PS51194"/>
    </source>
</evidence>
<evidence type="ECO:0000313" key="15">
    <source>
        <dbReference type="Proteomes" id="UP000198406"/>
    </source>
</evidence>
<dbReference type="Pfam" id="PF00176">
    <property type="entry name" value="SNF2-rel_dom"/>
    <property type="match status" value="1"/>
</dbReference>
<gene>
    <name evidence="14" type="ORF">FisN_16Lh054</name>
</gene>
<comment type="subcellular location">
    <subcellularLocation>
        <location evidence="1">Nucleus</location>
    </subcellularLocation>
</comment>
<dbReference type="InterPro" id="IPR049730">
    <property type="entry name" value="SNF2/RAD54-like_C"/>
</dbReference>
<dbReference type="PANTHER" id="PTHR45623:SF48">
    <property type="entry name" value="SNF2 FAMILY DNA-DEPENDENT ATPASE"/>
    <property type="match status" value="1"/>
</dbReference>
<feature type="compositionally biased region" description="Basic and acidic residues" evidence="10">
    <location>
        <begin position="2075"/>
        <end position="2088"/>
    </location>
</feature>
<reference evidence="14 15" key="1">
    <citation type="journal article" date="2015" name="Plant Cell">
        <title>Oil accumulation by the oleaginous diatom Fistulifera solaris as revealed by the genome and transcriptome.</title>
        <authorList>
            <person name="Tanaka T."/>
            <person name="Maeda Y."/>
            <person name="Veluchamy A."/>
            <person name="Tanaka M."/>
            <person name="Abida H."/>
            <person name="Marechal E."/>
            <person name="Bowler C."/>
            <person name="Muto M."/>
            <person name="Sunaga Y."/>
            <person name="Tanaka M."/>
            <person name="Yoshino T."/>
            <person name="Taniguchi T."/>
            <person name="Fukuda Y."/>
            <person name="Nemoto M."/>
            <person name="Matsumoto M."/>
            <person name="Wong P.S."/>
            <person name="Aburatani S."/>
            <person name="Fujibuchi W."/>
        </authorList>
    </citation>
    <scope>NUCLEOTIDE SEQUENCE [LARGE SCALE GENOMIC DNA]</scope>
    <source>
        <strain evidence="14 15">JPCC DA0580</strain>
    </source>
</reference>
<dbReference type="Proteomes" id="UP000198406">
    <property type="component" value="Unassembled WGS sequence"/>
</dbReference>
<dbReference type="InterPro" id="IPR027417">
    <property type="entry name" value="P-loop_NTPase"/>
</dbReference>
<dbReference type="Pfam" id="PF00271">
    <property type="entry name" value="Helicase_C"/>
    <property type="match status" value="1"/>
</dbReference>
<evidence type="ECO:0000256" key="6">
    <source>
        <dbReference type="ARBA" id="ARBA00023015"/>
    </source>
</evidence>
<evidence type="ECO:0000259" key="11">
    <source>
        <dbReference type="PROSITE" id="PS50013"/>
    </source>
</evidence>
<feature type="domain" description="Helicase ATP-binding" evidence="12">
    <location>
        <begin position="402"/>
        <end position="599"/>
    </location>
</feature>
<dbReference type="GO" id="GO:0003678">
    <property type="term" value="F:DNA helicase activity"/>
    <property type="evidence" value="ECO:0007669"/>
    <property type="project" value="UniProtKB-EC"/>
</dbReference>
<sequence length="2103" mass="238008">MASDDGGDDGQNRRTRRKAAPSYSLSENDGVIDMASSNDSDSEEEELPVRSKTNRRVSSRSTKFSSSLAEPMDSLARPPRPMNASPVKSPARRHVQRRRSLPPTEPHSDDGNESSDEQASNASSEEDDEDDEPLKIQRILASRSEPRGRWNEICRNINTSEIDYGSRWFQSSEGKDDDIYEERFLVKWADLSYLHVSWETQADMVDQVEGAKTYLTTFFRKSHHGLLFTADERNDGDYFDPAFTEIDRILGVSPPDKFEHELMTLEKEDEYDANSFGMVFDKSDPSFENGTGRQFLIKWKNMPYTDATYEFERDLILCEVEYKDHVKAFLRRSHKPSRKEMELVLREGQLERRRLENDVFGIEDEEERAAEIEKYQKELQSVVYKNGGQLRDYQAEGIAWMLVNYLDHRCSILADEMGLGKTLQTAAFVNILKTKLCVIGPVLVVVPLSTISHWYREFQSWTDLNTIIYHGSATDRDLIRQFEMAYDSDRPQAGVAFNQLFLRKCGPRKPNKVESPWMVDVVITTPEMIVADDYAELTAIEWELVVVDEAHRLKNRSSKLAVNLRDERFEFASKLLLTGTPIQNSVEEFWSLLSILDSDAFDDQDAFMKAYGDMKSKDSVDALHETIRPYILRRLKEDVEKSVPQKSETLIEVELTLDQKQWYRALFEKNLKFLHKNKKKALDGPGLNNLAMELRKCCNHLFLLNGVEEEFRRENRELSEVEYLVKASGKLVLLDKLLPRLKEEGHRVLIFSQFKIMLDILEDYLNVRSMKYERIDGSITGNRRQQAIDRFQAAPSDGKELPFIMMLSTRAGGVGINLTAADTVIIFDSDFNPQNDLQAQARCHRIGQTKAVKVYRLLTRKTYEMQMFHMSSLKMGLDQVVLKGFESNSTGEGSLSKEEVERLLRHGAYDIFNEEKAGTAEAESNDFIQSDIDAILDSRSRTVVHENTGSQSNAAGGTFSKARFTVTAKSPDPNKQNNEDIDIEDPDFWAKMIGESSNTDMDVDLGPRQRTKSNYSDAAYQKSLELSLGINESDGDGESDTELENSGVEGERLKWGGTESNQWSKDDADLLVRALSSYGYNLRDWAAFECLLNLSKEYDSTELKRMSWSLVLTSLIEAAQEEAQVAKKKDERILKQKAVETHEEDRQNGGVLASKANLLEEESSNVSDEELEKAFKYLWKSVSSWAGQAVRDAVDYASTSTPRDSKTLSRILRKPPPSELTINDIHSKFARSVWPSLKTRGWTANVETEGSSAGQTRYVYSGTVFTSVEDVLQSAKSIHPELLSMVNTHIDLLESSKAESKRSSDQARSEHLLLSEDTVSVASISAFLEHYAPVQLVYNRTEPSKSVKKLRLGKRLLASCTLLHDAWKVVSQSISESGNVDFNRLQKIVVIDKKSWLPHPQWNSHHDAVLLYAIWKHGWIEHESCCRAISNDPSIRWGSPFNAEESKTPTSDQKQSESYRFIEVAKRAALFLTNEAEGLHSGELKGFNANLVARTYGLIKPKDDGASDSWIVDFSQFEPENGPVTELPTRKDLMKRAKLVLSRIAVVPIKNESNVGKVNHSFVVLDQSDRCNVFLAEVLRCLVKMPATNVAIRRLGEIAFAEAKFAFEIQSKERGGDASSDSRKIMNQIDLVKRSLSRGANQAKNVCRVMLGEEPVKPKKATDPIFPSLKVSELTFVTKNGSKVSRPGSALANSSAGETALLKARKLCKDSNSLTGLPGTSNNFLRLTETETLILSILCVHGIPDFINSSTKSEVLPNEQGWENLGSILMKTSRDLLNELKRKIREAKEQAKDISELLRIESDFLEMEAVASQAQEYAAEPDTFAKKVMMLVVKLRQLIVSSFTNHSHPHSFIGLGPKIPMWFDKETIKWGTFLDLLDDAGRPLGFSAVDFLLDVPEQERRKIRISSMLDRKGCETIYCQISSITRIRSLVGRYEDMDLTRRLNEAAIKVLANGDKFIDKPNWWLGINDAVLLKQIPTIGLSEGLLELFFENEESIESSSLSKSVLQRRANQLARELHVLDATKQSFERLEQVQLQRQSEAESNTKQGSQTHQTGLLTFLKPKPAPSEQTIIDLSRNDSSEDLKRKPSTDGTYSSPEKKFRHT</sequence>
<feature type="domain" description="Chromo" evidence="11">
    <location>
        <begin position="134"/>
        <end position="221"/>
    </location>
</feature>
<dbReference type="Gene3D" id="3.40.50.10810">
    <property type="entry name" value="Tandem AAA-ATPase domain"/>
    <property type="match status" value="1"/>
</dbReference>
<dbReference type="SUPFAM" id="SSF54160">
    <property type="entry name" value="Chromo domain-like"/>
    <property type="match status" value="2"/>
</dbReference>
<dbReference type="PANTHER" id="PTHR45623">
    <property type="entry name" value="CHROMODOMAIN-HELICASE-DNA-BINDING PROTEIN 3-RELATED-RELATED"/>
    <property type="match status" value="1"/>
</dbReference>
<dbReference type="GO" id="GO:0005634">
    <property type="term" value="C:nucleus"/>
    <property type="evidence" value="ECO:0007669"/>
    <property type="project" value="UniProtKB-SubCell"/>
</dbReference>
<dbReference type="InParanoid" id="A0A1Z5KJW4"/>
<keyword evidence="14" id="KW-0347">Helicase</keyword>
<evidence type="ECO:0000256" key="4">
    <source>
        <dbReference type="ARBA" id="ARBA00022801"/>
    </source>
</evidence>
<dbReference type="CDD" id="cd18793">
    <property type="entry name" value="SF2_C_SNF"/>
    <property type="match status" value="1"/>
</dbReference>
<dbReference type="EC" id="3.6.4.12" evidence="14"/>
<evidence type="ECO:0000256" key="3">
    <source>
        <dbReference type="ARBA" id="ARBA00022741"/>
    </source>
</evidence>
<keyword evidence="4 14" id="KW-0378">Hydrolase</keyword>
<dbReference type="EMBL" id="BDSP01000240">
    <property type="protein sequence ID" value="GAX26228.1"/>
    <property type="molecule type" value="Genomic_DNA"/>
</dbReference>
<dbReference type="InterPro" id="IPR014001">
    <property type="entry name" value="Helicase_ATP-bd"/>
</dbReference>
<keyword evidence="9" id="KW-0175">Coiled coil</keyword>
<keyword evidence="2" id="KW-0677">Repeat</keyword>
<evidence type="ECO:0000313" key="14">
    <source>
        <dbReference type="EMBL" id="GAX26228.1"/>
    </source>
</evidence>
<keyword evidence="15" id="KW-1185">Reference proteome</keyword>
<evidence type="ECO:0000259" key="12">
    <source>
        <dbReference type="PROSITE" id="PS51192"/>
    </source>
</evidence>
<feature type="coiled-coil region" evidence="9">
    <location>
        <begin position="1770"/>
        <end position="1797"/>
    </location>
</feature>
<dbReference type="InterPro" id="IPR038718">
    <property type="entry name" value="SNF2-like_sf"/>
</dbReference>
<dbReference type="PROSITE" id="PS00598">
    <property type="entry name" value="CHROMO_1"/>
    <property type="match status" value="1"/>
</dbReference>
<dbReference type="GO" id="GO:0016787">
    <property type="term" value="F:hydrolase activity"/>
    <property type="evidence" value="ECO:0007669"/>
    <property type="project" value="UniProtKB-KW"/>
</dbReference>
<dbReference type="InterPro" id="IPR023779">
    <property type="entry name" value="Chromodomain_CS"/>
</dbReference>
<evidence type="ECO:0000256" key="2">
    <source>
        <dbReference type="ARBA" id="ARBA00022737"/>
    </source>
</evidence>
<dbReference type="SMART" id="SM00298">
    <property type="entry name" value="CHROMO"/>
    <property type="match status" value="2"/>
</dbReference>
<dbReference type="PROSITE" id="PS50013">
    <property type="entry name" value="CHROMO_2"/>
    <property type="match status" value="1"/>
</dbReference>
<evidence type="ECO:0000256" key="10">
    <source>
        <dbReference type="SAM" id="MobiDB-lite"/>
    </source>
</evidence>
<dbReference type="InterPro" id="IPR001650">
    <property type="entry name" value="Helicase_C-like"/>
</dbReference>
<keyword evidence="5" id="KW-0067">ATP-binding</keyword>
<feature type="coiled-coil region" evidence="9">
    <location>
        <begin position="338"/>
        <end position="382"/>
    </location>
</feature>
<name>A0A1Z5KJW4_FISSO</name>
<evidence type="ECO:0000256" key="1">
    <source>
        <dbReference type="ARBA" id="ARBA00004123"/>
    </source>
</evidence>
<dbReference type="InterPro" id="IPR000330">
    <property type="entry name" value="SNF2_N"/>
</dbReference>
<organism evidence="14 15">
    <name type="scientific">Fistulifera solaris</name>
    <name type="common">Oleaginous diatom</name>
    <dbReference type="NCBI Taxonomy" id="1519565"/>
    <lineage>
        <taxon>Eukaryota</taxon>
        <taxon>Sar</taxon>
        <taxon>Stramenopiles</taxon>
        <taxon>Ochrophyta</taxon>
        <taxon>Bacillariophyta</taxon>
        <taxon>Bacillariophyceae</taxon>
        <taxon>Bacillariophycidae</taxon>
        <taxon>Naviculales</taxon>
        <taxon>Naviculaceae</taxon>
        <taxon>Fistulifera</taxon>
    </lineage>
</organism>
<feature type="compositionally biased region" description="Acidic residues" evidence="10">
    <location>
        <begin position="1033"/>
        <end position="1043"/>
    </location>
</feature>
<dbReference type="GO" id="GO:0005524">
    <property type="term" value="F:ATP binding"/>
    <property type="evidence" value="ECO:0007669"/>
    <property type="project" value="UniProtKB-KW"/>
</dbReference>
<dbReference type="SUPFAM" id="SSF52540">
    <property type="entry name" value="P-loop containing nucleoside triphosphate hydrolases"/>
    <property type="match status" value="2"/>
</dbReference>
<dbReference type="Gene3D" id="3.40.50.300">
    <property type="entry name" value="P-loop containing nucleotide triphosphate hydrolases"/>
    <property type="match status" value="1"/>
</dbReference>
<dbReference type="InterPro" id="IPR000953">
    <property type="entry name" value="Chromo/chromo_shadow_dom"/>
</dbReference>
<dbReference type="InterPro" id="IPR016197">
    <property type="entry name" value="Chromo-like_dom_sf"/>
</dbReference>